<dbReference type="GO" id="GO:0008097">
    <property type="term" value="F:5S rRNA binding"/>
    <property type="evidence" value="ECO:0007669"/>
    <property type="project" value="TreeGrafter"/>
</dbReference>
<organism evidence="8 9">
    <name type="scientific">Halobacteriovorax marinus</name>
    <dbReference type="NCBI Taxonomy" id="97084"/>
    <lineage>
        <taxon>Bacteria</taxon>
        <taxon>Pseudomonadati</taxon>
        <taxon>Bdellovibrionota</taxon>
        <taxon>Bacteriovoracia</taxon>
        <taxon>Bacteriovoracales</taxon>
        <taxon>Halobacteriovoraceae</taxon>
        <taxon>Halobacteriovorax</taxon>
    </lineage>
</organism>
<gene>
    <name evidence="7" type="primary">rplR</name>
    <name evidence="8" type="ORF">A9Q84_20030</name>
</gene>
<dbReference type="SUPFAM" id="SSF53137">
    <property type="entry name" value="Translational machinery components"/>
    <property type="match status" value="1"/>
</dbReference>
<comment type="caution">
    <text evidence="8">The sequence shown here is derived from an EMBL/GenBank/DDBJ whole genome shotgun (WGS) entry which is preliminary data.</text>
</comment>
<dbReference type="InterPro" id="IPR004389">
    <property type="entry name" value="Ribosomal_uL18_bac-type"/>
</dbReference>
<evidence type="ECO:0000256" key="7">
    <source>
        <dbReference type="HAMAP-Rule" id="MF_01337"/>
    </source>
</evidence>
<accession>A0A1Y5F366</accession>
<dbReference type="InterPro" id="IPR057268">
    <property type="entry name" value="Ribosomal_L18"/>
</dbReference>
<evidence type="ECO:0000256" key="2">
    <source>
        <dbReference type="ARBA" id="ARBA00022730"/>
    </source>
</evidence>
<dbReference type="AlphaFoldDB" id="A0A1Y5F366"/>
<reference evidence="9" key="1">
    <citation type="journal article" date="2017" name="Proc. Natl. Acad. Sci. U.S.A.">
        <title>Simulation of Deepwater Horizon oil plume reveals substrate specialization within a complex community of hydrocarbon-degraders.</title>
        <authorList>
            <person name="Hu P."/>
            <person name="Dubinsky E.A."/>
            <person name="Probst A.J."/>
            <person name="Wang J."/>
            <person name="Sieber C.M.K."/>
            <person name="Tom L.M."/>
            <person name="Gardinali P."/>
            <person name="Banfield J.F."/>
            <person name="Atlas R.M."/>
            <person name="Andersen G.L."/>
        </authorList>
    </citation>
    <scope>NUCLEOTIDE SEQUENCE [LARGE SCALE GENOMIC DNA]</scope>
</reference>
<comment type="subunit">
    <text evidence="7">Part of the 50S ribosomal subunit; part of the 5S rRNA/L5/L18/L25 subcomplex. Contacts the 5S and 23S rRNAs.</text>
</comment>
<keyword evidence="5 7" id="KW-0687">Ribonucleoprotein</keyword>
<dbReference type="Proteomes" id="UP000196531">
    <property type="component" value="Unassembled WGS sequence"/>
</dbReference>
<dbReference type="InterPro" id="IPR005484">
    <property type="entry name" value="Ribosomal_uL18_bac/plant/anim"/>
</dbReference>
<evidence type="ECO:0000256" key="3">
    <source>
        <dbReference type="ARBA" id="ARBA00022884"/>
    </source>
</evidence>
<dbReference type="NCBIfam" id="TIGR00060">
    <property type="entry name" value="L18_bact"/>
    <property type="match status" value="1"/>
</dbReference>
<dbReference type="CDD" id="cd00432">
    <property type="entry name" value="Ribosomal_L18_L5e"/>
    <property type="match status" value="1"/>
</dbReference>
<dbReference type="EMBL" id="MAAO01000015">
    <property type="protein sequence ID" value="OUR93752.1"/>
    <property type="molecule type" value="Genomic_DNA"/>
</dbReference>
<dbReference type="FunFam" id="3.30.420.100:FF:000001">
    <property type="entry name" value="50S ribosomal protein L18"/>
    <property type="match status" value="1"/>
</dbReference>
<dbReference type="Gene3D" id="3.30.420.100">
    <property type="match status" value="1"/>
</dbReference>
<protein>
    <recommendedName>
        <fullName evidence="6 7">Large ribosomal subunit protein uL18</fullName>
    </recommendedName>
</protein>
<evidence type="ECO:0000313" key="8">
    <source>
        <dbReference type="EMBL" id="OUR93752.1"/>
    </source>
</evidence>
<proteinExistence type="inferred from homology"/>
<evidence type="ECO:0000256" key="4">
    <source>
        <dbReference type="ARBA" id="ARBA00022980"/>
    </source>
</evidence>
<evidence type="ECO:0000256" key="5">
    <source>
        <dbReference type="ARBA" id="ARBA00023274"/>
    </source>
</evidence>
<comment type="similarity">
    <text evidence="1 7">Belongs to the universal ribosomal protein uL18 family.</text>
</comment>
<keyword evidence="4 7" id="KW-0689">Ribosomal protein</keyword>
<evidence type="ECO:0000313" key="9">
    <source>
        <dbReference type="Proteomes" id="UP000196531"/>
    </source>
</evidence>
<dbReference type="GO" id="GO:0006412">
    <property type="term" value="P:translation"/>
    <property type="evidence" value="ECO:0007669"/>
    <property type="project" value="UniProtKB-UniRule"/>
</dbReference>
<dbReference type="GO" id="GO:0003735">
    <property type="term" value="F:structural constituent of ribosome"/>
    <property type="evidence" value="ECO:0007669"/>
    <property type="project" value="InterPro"/>
</dbReference>
<dbReference type="PANTHER" id="PTHR12899">
    <property type="entry name" value="39S RIBOSOMAL PROTEIN L18, MITOCHONDRIAL"/>
    <property type="match status" value="1"/>
</dbReference>
<dbReference type="Pfam" id="PF00861">
    <property type="entry name" value="Ribosomal_L18p"/>
    <property type="match status" value="1"/>
</dbReference>
<evidence type="ECO:0000256" key="1">
    <source>
        <dbReference type="ARBA" id="ARBA00007116"/>
    </source>
</evidence>
<dbReference type="HAMAP" id="MF_01337_B">
    <property type="entry name" value="Ribosomal_uL18_B"/>
    <property type="match status" value="1"/>
</dbReference>
<comment type="function">
    <text evidence="7">This is one of the proteins that bind and probably mediate the attachment of the 5S RNA into the large ribosomal subunit, where it forms part of the central protuberance.</text>
</comment>
<dbReference type="PANTHER" id="PTHR12899:SF3">
    <property type="entry name" value="LARGE RIBOSOMAL SUBUNIT PROTEIN UL18M"/>
    <property type="match status" value="1"/>
</dbReference>
<sequence length="124" mass="13442">MRKKQGKIGNPADARRYRRKLSIRSKINGSADRPRICVFRSNKHLTVQVIDDNAQQTLFAVQTFGKDAIKGASNKEGAKAIGAAVAEGLKGKNISSAVFDRSGYKYHGVVAALADSVRENGIQI</sequence>
<keyword evidence="2 7" id="KW-0699">rRNA-binding</keyword>
<evidence type="ECO:0000256" key="6">
    <source>
        <dbReference type="ARBA" id="ARBA00035197"/>
    </source>
</evidence>
<dbReference type="GO" id="GO:0022625">
    <property type="term" value="C:cytosolic large ribosomal subunit"/>
    <property type="evidence" value="ECO:0007669"/>
    <property type="project" value="TreeGrafter"/>
</dbReference>
<keyword evidence="3 7" id="KW-0694">RNA-binding</keyword>
<name>A0A1Y5F366_9BACT</name>